<feature type="domain" description="DUF4371" evidence="1">
    <location>
        <begin position="327"/>
        <end position="511"/>
    </location>
</feature>
<dbReference type="PANTHER" id="PTHR45749:SF37">
    <property type="entry name" value="OS05G0311600 PROTEIN"/>
    <property type="match status" value="1"/>
</dbReference>
<dbReference type="SUPFAM" id="SSF53098">
    <property type="entry name" value="Ribonuclease H-like"/>
    <property type="match status" value="1"/>
</dbReference>
<accession>A0AAV0XU19</accession>
<dbReference type="AlphaFoldDB" id="A0AAV0XU19"/>
<dbReference type="EMBL" id="CARXXK010001014">
    <property type="protein sequence ID" value="CAI6371668.1"/>
    <property type="molecule type" value="Genomic_DNA"/>
</dbReference>
<dbReference type="InterPro" id="IPR025398">
    <property type="entry name" value="DUF4371"/>
</dbReference>
<proteinExistence type="predicted"/>
<evidence type="ECO:0000259" key="1">
    <source>
        <dbReference type="Pfam" id="PF14291"/>
    </source>
</evidence>
<evidence type="ECO:0000313" key="2">
    <source>
        <dbReference type="EMBL" id="CAI6371668.1"/>
    </source>
</evidence>
<dbReference type="Pfam" id="PF14291">
    <property type="entry name" value="DUF4371"/>
    <property type="match status" value="1"/>
</dbReference>
<keyword evidence="3" id="KW-1185">Reference proteome</keyword>
<organism evidence="2 3">
    <name type="scientific">Macrosiphum euphorbiae</name>
    <name type="common">potato aphid</name>
    <dbReference type="NCBI Taxonomy" id="13131"/>
    <lineage>
        <taxon>Eukaryota</taxon>
        <taxon>Metazoa</taxon>
        <taxon>Ecdysozoa</taxon>
        <taxon>Arthropoda</taxon>
        <taxon>Hexapoda</taxon>
        <taxon>Insecta</taxon>
        <taxon>Pterygota</taxon>
        <taxon>Neoptera</taxon>
        <taxon>Paraneoptera</taxon>
        <taxon>Hemiptera</taxon>
        <taxon>Sternorrhyncha</taxon>
        <taxon>Aphidomorpha</taxon>
        <taxon>Aphidoidea</taxon>
        <taxon>Aphididae</taxon>
        <taxon>Macrosiphini</taxon>
        <taxon>Macrosiphum</taxon>
    </lineage>
</organism>
<comment type="caution">
    <text evidence="2">The sequence shown here is derived from an EMBL/GenBank/DDBJ whole genome shotgun (WGS) entry which is preliminary data.</text>
</comment>
<name>A0AAV0XU19_9HEMI</name>
<dbReference type="InterPro" id="IPR012337">
    <property type="entry name" value="RNaseH-like_sf"/>
</dbReference>
<gene>
    <name evidence="2" type="ORF">MEUPH1_LOCUS25647</name>
</gene>
<evidence type="ECO:0000313" key="3">
    <source>
        <dbReference type="Proteomes" id="UP001160148"/>
    </source>
</evidence>
<dbReference type="PANTHER" id="PTHR45749">
    <property type="match status" value="1"/>
</dbReference>
<reference evidence="2 3" key="1">
    <citation type="submission" date="2023-01" db="EMBL/GenBank/DDBJ databases">
        <authorList>
            <person name="Whitehead M."/>
        </authorList>
    </citation>
    <scope>NUCLEOTIDE SEQUENCE [LARGE SCALE GENOMIC DNA]</scope>
</reference>
<sequence>MKPVLCDYCKRERVNQNDTNWNRHIESCKKKNKCAIKDKKETWIDFLIKNKRVVLVYLSLLLPRNMCTETESSSLNIESSVSVEKPELEVKTTRTPTKSSHDLSHLMPRNMCTETESSSFNIESSVSVEEPELEVKTTRTPTKSSHDLNHLMLRNMCTETESSSLNIESSVSDKTTVMFDDDPGKWPKLIPSGLKGYFLNLGVCQPSPMELSNWQFPKTNDSHGSVRCFHEKYYFKTQSCGEIIKRSWLSYSSSLDKVFCTTCKIFGLPKAQKLTIASDGTGDYRNIKRNIENHESCNDHIQSVLSRALYESHNRIDAQIIQGSNIQVSENREILRVIIDSLIFMARQNIALRGHDESTFSTNQGNFLELIKMFAKYHPTLQHHLNTIEQHKRNRLTFLSHDTQNKLLSILSNIVRSKMLSEVKKAGIFSVIIDTTTDVSKLEQFCLVVRYVFDGETYERLLALTTTQDASGFGMFQVFCYITENNKLNWKEHLCAQGYDGAASMQGVYSGLRTHIQNHNPRAIYIWCFAHVLNLVIVDTCDICLETRNFFGDVQALNEYMKARKRTAKFVELQNKNYPNKPIRRLKHFSTTRWTSHDRALTVIFEKYEALVQTLKFLKNSDDSDRDSLSKATGLETAVNSYMFVVTMIFIQKIFSITSPLSKYLQSKNLDFIQALALVDDSRKRLQSLRTDEEYLKLVDETKLFVNKNNVRETEFKVLRPRRRKVMPGEFAVDEVSLSPNDRYKTEVYFIVLDAIVMSISTKLCTLNFEVIVFHVHFIIQVKLIKTRLRSTIGQDRLESLMILSCERDISINYEEAINAYAMSSDLLRDKLIFK</sequence>
<dbReference type="Proteomes" id="UP001160148">
    <property type="component" value="Unassembled WGS sequence"/>
</dbReference>
<protein>
    <recommendedName>
        <fullName evidence="1">DUF4371 domain-containing protein</fullName>
    </recommendedName>
</protein>